<reference evidence="2 3" key="1">
    <citation type="submission" date="2023-08" db="EMBL/GenBank/DDBJ databases">
        <title>Haemophilus_parainfluenzae_DSM 8978_complete_genome_hifiasm_Zymo_Research_D6332.</title>
        <authorList>
            <person name="Damerum A."/>
        </authorList>
    </citation>
    <scope>NUCLEOTIDE SEQUENCE [LARGE SCALE GENOMIC DNA]</scope>
    <source>
        <strain evidence="2 3">DSM 8978</strain>
    </source>
</reference>
<dbReference type="RefSeq" id="WP_005694687.1">
    <property type="nucleotide sequence ID" value="NZ_AFQS01000001.1"/>
</dbReference>
<dbReference type="Proteomes" id="UP001242781">
    <property type="component" value="Chromosome"/>
</dbReference>
<organism evidence="2 3">
    <name type="scientific">Haemophilus parainfluenzae ATCC 33392</name>
    <dbReference type="NCBI Taxonomy" id="888828"/>
    <lineage>
        <taxon>Bacteria</taxon>
        <taxon>Pseudomonadati</taxon>
        <taxon>Pseudomonadota</taxon>
        <taxon>Gammaproteobacteria</taxon>
        <taxon>Pasteurellales</taxon>
        <taxon>Pasteurellaceae</taxon>
        <taxon>Haemophilus</taxon>
    </lineage>
</organism>
<protein>
    <submittedName>
        <fullName evidence="2">Antiviral reverse transcriptase Drt3b</fullName>
    </submittedName>
</protein>
<feature type="domain" description="Reverse transcriptase" evidence="1">
    <location>
        <begin position="47"/>
        <end position="348"/>
    </location>
</feature>
<keyword evidence="2" id="KW-0695">RNA-directed DNA polymerase</keyword>
<dbReference type="GO" id="GO:0003964">
    <property type="term" value="F:RNA-directed DNA polymerase activity"/>
    <property type="evidence" value="ECO:0007669"/>
    <property type="project" value="UniProtKB-KW"/>
</dbReference>
<dbReference type="EMBL" id="CP133470">
    <property type="protein sequence ID" value="WMS24297.1"/>
    <property type="molecule type" value="Genomic_DNA"/>
</dbReference>
<dbReference type="InterPro" id="IPR000477">
    <property type="entry name" value="RT_dom"/>
</dbReference>
<gene>
    <name evidence="2" type="primary">drt3b</name>
    <name evidence="2" type="ORF">RDV53_02795</name>
</gene>
<dbReference type="AlphaFoldDB" id="A0ABD7ZLA9"/>
<dbReference type="CDD" id="cd01646">
    <property type="entry name" value="RT_Bac_retron_I"/>
    <property type="match status" value="1"/>
</dbReference>
<name>A0ABD7ZLA9_HAEPA</name>
<keyword evidence="2" id="KW-0808">Transferase</keyword>
<keyword evidence="2" id="KW-0548">Nucleotidyltransferase</keyword>
<evidence type="ECO:0000259" key="1">
    <source>
        <dbReference type="PROSITE" id="PS50878"/>
    </source>
</evidence>
<dbReference type="NCBIfam" id="NF041748">
    <property type="entry name" value="Drt3b"/>
    <property type="match status" value="1"/>
</dbReference>
<proteinExistence type="predicted"/>
<accession>A0ABD7ZLA9</accession>
<dbReference type="Pfam" id="PF00078">
    <property type="entry name" value="RVT_1"/>
    <property type="match status" value="1"/>
</dbReference>
<sequence>MNKIYVKRNDKYRAILTETTPSETPIIFSNEGLYKLLKISKNNQTKTVSIEDIIDQKPTKPFKYYIKKDDSDFRIISLLHPSSQIKLSKFIYENQDLITYYCNQSDISIRYPYKQTSSFYIKNKNLENIYKLKGENKSSYNIDIYSLYSPSFFSYKKYDRIYKFINSKEFVNLESRFGNLITIDIAKCFHCIYTHSISWATKNKEYIKNNLGVKHFSDKFDIAIREGNYNETHGIPIGPEISRIFAEIILQRIDKNIISSLKRNNITYNKDYVIRRYVDDLYIFSKNKKILNDVKNSVIYELSLYNLHINKNKTKESERPFITSKSMAIQDLYNIINELSVDFIASILNHDRYKIRFIERVKTILKRNNLRYHDINSFIISALSKRLRKYISNNTHKINSKAINMIFEINFYLFSIYSNANIGNVLCGDILHIYENYKRIENINTITLNLYQIIYNLKDLINKDDPIPIEYMNIILMTKIFNKEFRLPPEFIKETLLSKGDKSDYFSIISAVFYLENNDKNLTKEIINIIFQKIKNEEKNANSSEITHLILDMAFCPFIEDSEKRKMLKELEVAEKNIPLIIRLAKKNHYAFVNWRNFSAYNILFKKELAKRILRKFY</sequence>
<dbReference type="PROSITE" id="PS50878">
    <property type="entry name" value="RT_POL"/>
    <property type="match status" value="1"/>
</dbReference>
<dbReference type="GeneID" id="93298432"/>
<evidence type="ECO:0000313" key="2">
    <source>
        <dbReference type="EMBL" id="WMS24297.1"/>
    </source>
</evidence>
<evidence type="ECO:0000313" key="3">
    <source>
        <dbReference type="Proteomes" id="UP001242781"/>
    </source>
</evidence>